<evidence type="ECO:0000313" key="2">
    <source>
        <dbReference type="EMBL" id="KAK8776220.1"/>
    </source>
</evidence>
<dbReference type="InterPro" id="IPR000718">
    <property type="entry name" value="Peptidase_M13"/>
</dbReference>
<evidence type="ECO:0000313" key="3">
    <source>
        <dbReference type="Proteomes" id="UP001321473"/>
    </source>
</evidence>
<dbReference type="InterPro" id="IPR024079">
    <property type="entry name" value="MetalloPept_cat_dom_sf"/>
</dbReference>
<protein>
    <recommendedName>
        <fullName evidence="1">Peptidase M13 C-terminal domain-containing protein</fullName>
    </recommendedName>
</protein>
<dbReference type="Gene3D" id="3.40.390.10">
    <property type="entry name" value="Collagenase (Catalytic Domain)"/>
    <property type="match status" value="2"/>
</dbReference>
<dbReference type="SUPFAM" id="SSF55486">
    <property type="entry name" value="Metalloproteases ('zincins'), catalytic domain"/>
    <property type="match status" value="1"/>
</dbReference>
<evidence type="ECO:0000259" key="1">
    <source>
        <dbReference type="Pfam" id="PF01431"/>
    </source>
</evidence>
<feature type="domain" description="Peptidase M13 C-terminal" evidence="1">
    <location>
        <begin position="117"/>
        <end position="216"/>
    </location>
</feature>
<dbReference type="PROSITE" id="PS51885">
    <property type="entry name" value="NEPRILYSIN"/>
    <property type="match status" value="1"/>
</dbReference>
<dbReference type="GO" id="GO:0004222">
    <property type="term" value="F:metalloendopeptidase activity"/>
    <property type="evidence" value="ECO:0007669"/>
    <property type="project" value="InterPro"/>
</dbReference>
<dbReference type="InterPro" id="IPR018497">
    <property type="entry name" value="Peptidase_M13_C"/>
</dbReference>
<comment type="caution">
    <text evidence="2">The sequence shown here is derived from an EMBL/GenBank/DDBJ whole genome shotgun (WGS) entry which is preliminary data.</text>
</comment>
<dbReference type="Proteomes" id="UP001321473">
    <property type="component" value="Unassembled WGS sequence"/>
</dbReference>
<dbReference type="GO" id="GO:0005886">
    <property type="term" value="C:plasma membrane"/>
    <property type="evidence" value="ECO:0007669"/>
    <property type="project" value="TreeGrafter"/>
</dbReference>
<dbReference type="GO" id="GO:0016485">
    <property type="term" value="P:protein processing"/>
    <property type="evidence" value="ECO:0007669"/>
    <property type="project" value="TreeGrafter"/>
</dbReference>
<name>A0AAQ4ENE1_AMBAM</name>
<dbReference type="PANTHER" id="PTHR11733:SF241">
    <property type="entry name" value="GH26575P-RELATED"/>
    <property type="match status" value="1"/>
</dbReference>
<keyword evidence="3" id="KW-1185">Reference proteome</keyword>
<proteinExistence type="predicted"/>
<reference evidence="2 3" key="1">
    <citation type="journal article" date="2023" name="Arcadia Sci">
        <title>De novo assembly of a long-read Amblyomma americanum tick genome.</title>
        <authorList>
            <person name="Chou S."/>
            <person name="Poskanzer K.E."/>
            <person name="Rollins M."/>
            <person name="Thuy-Boun P.S."/>
        </authorList>
    </citation>
    <scope>NUCLEOTIDE SEQUENCE [LARGE SCALE GENOMIC DNA]</scope>
    <source>
        <strain evidence="2">F_SG_1</strain>
        <tissue evidence="2">Salivary glands</tissue>
    </source>
</reference>
<dbReference type="PANTHER" id="PTHR11733">
    <property type="entry name" value="ZINC METALLOPROTEASE FAMILY M13 NEPRILYSIN-RELATED"/>
    <property type="match status" value="1"/>
</dbReference>
<organism evidence="2 3">
    <name type="scientific">Amblyomma americanum</name>
    <name type="common">Lone star tick</name>
    <dbReference type="NCBI Taxonomy" id="6943"/>
    <lineage>
        <taxon>Eukaryota</taxon>
        <taxon>Metazoa</taxon>
        <taxon>Ecdysozoa</taxon>
        <taxon>Arthropoda</taxon>
        <taxon>Chelicerata</taxon>
        <taxon>Arachnida</taxon>
        <taxon>Acari</taxon>
        <taxon>Parasitiformes</taxon>
        <taxon>Ixodida</taxon>
        <taxon>Ixodoidea</taxon>
        <taxon>Ixodidae</taxon>
        <taxon>Amblyomminae</taxon>
        <taxon>Amblyomma</taxon>
    </lineage>
</organism>
<dbReference type="Pfam" id="PF01431">
    <property type="entry name" value="Peptidase_M13"/>
    <property type="match status" value="1"/>
</dbReference>
<sequence length="219" mass="23570">MRARIGGPGQTLDEAFANQHYAGFPDVARTGRFINEWFKFRQARARQKWADQTNAFFNISETSAYYAYDGNIVIVPAGSVQPVFFYADGSLALNYGSLGDAGGSSPPGSNLDDSVDSENVGDLVGAATAYEVAVAQVGSTRVAQARQKLPGLNLTAQQLYFVGRCMTLCKRNSSSPTGRFASARARCNVPSMNMDAFSAAFRCPAGARMNPASKCSFWK</sequence>
<dbReference type="AlphaFoldDB" id="A0AAQ4ENE1"/>
<accession>A0AAQ4ENE1</accession>
<gene>
    <name evidence="2" type="ORF">V5799_030435</name>
</gene>
<dbReference type="EMBL" id="JARKHS020013224">
    <property type="protein sequence ID" value="KAK8776220.1"/>
    <property type="molecule type" value="Genomic_DNA"/>
</dbReference>